<dbReference type="InterPro" id="IPR008972">
    <property type="entry name" value="Cupredoxin"/>
</dbReference>
<comment type="caution">
    <text evidence="5">The sequence shown here is derived from an EMBL/GenBank/DDBJ whole genome shotgun (WGS) entry which is preliminary data.</text>
</comment>
<dbReference type="RefSeq" id="WP_094786692.1">
    <property type="nucleotide sequence ID" value="NZ_NDXW01000001.1"/>
</dbReference>
<evidence type="ECO:0008006" key="7">
    <source>
        <dbReference type="Google" id="ProtNLM"/>
    </source>
</evidence>
<name>A0A4P9VLC0_9GAMM</name>
<accession>A0A4P9VLC0</accession>
<keyword evidence="4" id="KW-0732">Signal</keyword>
<dbReference type="Proteomes" id="UP000257039">
    <property type="component" value="Unassembled WGS sequence"/>
</dbReference>
<evidence type="ECO:0000256" key="3">
    <source>
        <dbReference type="SAM" id="MobiDB-lite"/>
    </source>
</evidence>
<keyword evidence="1" id="KW-0479">Metal-binding</keyword>
<evidence type="ECO:0000313" key="5">
    <source>
        <dbReference type="EMBL" id="RDH43349.1"/>
    </source>
</evidence>
<dbReference type="EMBL" id="NDXW01000001">
    <property type="protein sequence ID" value="RDH43349.1"/>
    <property type="molecule type" value="Genomic_DNA"/>
</dbReference>
<feature type="compositionally biased region" description="Polar residues" evidence="3">
    <location>
        <begin position="37"/>
        <end position="47"/>
    </location>
</feature>
<protein>
    <recommendedName>
        <fullName evidence="7">Copper-binding protein</fullName>
    </recommendedName>
</protein>
<dbReference type="SUPFAM" id="SSF49503">
    <property type="entry name" value="Cupredoxins"/>
    <property type="match status" value="1"/>
</dbReference>
<evidence type="ECO:0000256" key="1">
    <source>
        <dbReference type="ARBA" id="ARBA00022723"/>
    </source>
</evidence>
<evidence type="ECO:0000256" key="4">
    <source>
        <dbReference type="SAM" id="SignalP"/>
    </source>
</evidence>
<organism evidence="5 6">
    <name type="scientific">Zooshikella ganghwensis</name>
    <dbReference type="NCBI Taxonomy" id="202772"/>
    <lineage>
        <taxon>Bacteria</taxon>
        <taxon>Pseudomonadati</taxon>
        <taxon>Pseudomonadota</taxon>
        <taxon>Gammaproteobacteria</taxon>
        <taxon>Oceanospirillales</taxon>
        <taxon>Zooshikellaceae</taxon>
        <taxon>Zooshikella</taxon>
    </lineage>
</organism>
<gene>
    <name evidence="5" type="ORF">B9G39_07815</name>
</gene>
<keyword evidence="6" id="KW-1185">Reference proteome</keyword>
<evidence type="ECO:0000256" key="2">
    <source>
        <dbReference type="ARBA" id="ARBA00023008"/>
    </source>
</evidence>
<dbReference type="InterPro" id="IPR050845">
    <property type="entry name" value="Cu-binding_ET"/>
</dbReference>
<feature type="signal peptide" evidence="4">
    <location>
        <begin position="1"/>
        <end position="26"/>
    </location>
</feature>
<sequence>MDNYLSRFLSSALLFIALLSSPLALASGSGHHHHQKTASAVGQPAEQTQATKTIHVTMTDNMKFYFQEALNIAPGYTVLFIVKNDGKIPHEFSIGNQHEHKEHQKMMRKMPNMRHEDGNTITVDPGKTKEIVWQFNGEKEVIFACNIPGHYEAGMHHRMTLIGK</sequence>
<feature type="region of interest" description="Disordered" evidence="3">
    <location>
        <begin position="28"/>
        <end position="47"/>
    </location>
</feature>
<keyword evidence="2" id="KW-0186">Copper</keyword>
<dbReference type="CDD" id="cd04211">
    <property type="entry name" value="Cupredoxin_like_2"/>
    <property type="match status" value="1"/>
</dbReference>
<dbReference type="GO" id="GO:0046872">
    <property type="term" value="F:metal ion binding"/>
    <property type="evidence" value="ECO:0007669"/>
    <property type="project" value="UniProtKB-KW"/>
</dbReference>
<feature type="chain" id="PRO_5020495556" description="Copper-binding protein" evidence="4">
    <location>
        <begin position="27"/>
        <end position="164"/>
    </location>
</feature>
<dbReference type="AlphaFoldDB" id="A0A4P9VLC0"/>
<reference evidence="5 6" key="1">
    <citation type="submission" date="2017-04" db="EMBL/GenBank/DDBJ databases">
        <title>Draft genome sequence of Zooshikella ganghwensis VG4 isolated from Red Sea sediments.</title>
        <authorList>
            <person name="Rehman Z."/>
            <person name="Alam I."/>
            <person name="Kamau A."/>
            <person name="Bajic V."/>
            <person name="Leiknes T."/>
        </authorList>
    </citation>
    <scope>NUCLEOTIDE SEQUENCE [LARGE SCALE GENOMIC DNA]</scope>
    <source>
        <strain evidence="5 6">VG4</strain>
    </source>
</reference>
<dbReference type="PANTHER" id="PTHR38439:SF3">
    <property type="entry name" value="COPPER-RESISTANT CUPROPROTEIN COPI"/>
    <property type="match status" value="1"/>
</dbReference>
<evidence type="ECO:0000313" key="6">
    <source>
        <dbReference type="Proteomes" id="UP000257039"/>
    </source>
</evidence>
<dbReference type="PANTHER" id="PTHR38439">
    <property type="entry name" value="AURACYANIN-B"/>
    <property type="match status" value="1"/>
</dbReference>
<dbReference type="Gene3D" id="2.60.40.420">
    <property type="entry name" value="Cupredoxins - blue copper proteins"/>
    <property type="match status" value="1"/>
</dbReference>
<proteinExistence type="predicted"/>